<organism evidence="1 2">
    <name type="scientific">Romeriopsis navalis LEGE 11480</name>
    <dbReference type="NCBI Taxonomy" id="2777977"/>
    <lineage>
        <taxon>Bacteria</taxon>
        <taxon>Bacillati</taxon>
        <taxon>Cyanobacteriota</taxon>
        <taxon>Cyanophyceae</taxon>
        <taxon>Leptolyngbyales</taxon>
        <taxon>Leptolyngbyaceae</taxon>
        <taxon>Romeriopsis</taxon>
        <taxon>Romeriopsis navalis</taxon>
    </lineage>
</organism>
<reference evidence="1" key="1">
    <citation type="submission" date="2020-10" db="EMBL/GenBank/DDBJ databases">
        <authorList>
            <person name="Castelo-Branco R."/>
            <person name="Eusebio N."/>
            <person name="Adriana R."/>
            <person name="Vieira A."/>
            <person name="Brugerolle De Fraissinette N."/>
            <person name="Rezende De Castro R."/>
            <person name="Schneider M.P."/>
            <person name="Vasconcelos V."/>
            <person name="Leao P.N."/>
        </authorList>
    </citation>
    <scope>NUCLEOTIDE SEQUENCE</scope>
    <source>
        <strain evidence="1">LEGE 11480</strain>
    </source>
</reference>
<gene>
    <name evidence="1" type="ORF">IQ266_00200</name>
</gene>
<evidence type="ECO:0000313" key="2">
    <source>
        <dbReference type="Proteomes" id="UP000625316"/>
    </source>
</evidence>
<dbReference type="AlphaFoldDB" id="A0A928Z161"/>
<name>A0A928Z161_9CYAN</name>
<comment type="caution">
    <text evidence="1">The sequence shown here is derived from an EMBL/GenBank/DDBJ whole genome shotgun (WGS) entry which is preliminary data.</text>
</comment>
<proteinExistence type="predicted"/>
<accession>A0A928Z161</accession>
<keyword evidence="2" id="KW-1185">Reference proteome</keyword>
<sequence>MKTLDQQIKNLIKDAPNDPEMRQITETFAPVLKEIASKFRYLEYYVLQTPDQAWVSFTLNHRTQSHVEKTIIYAFPSLEDVSRSIAPQDLSALSVVSIGIIDLLFQFYALNLGEGLVLFDTPGNTEKAIEIPRTEFDVLLRQSMDPLPPNIA</sequence>
<protein>
    <submittedName>
        <fullName evidence="1">Uncharacterized protein</fullName>
    </submittedName>
</protein>
<dbReference type="Proteomes" id="UP000625316">
    <property type="component" value="Unassembled WGS sequence"/>
</dbReference>
<dbReference type="RefSeq" id="WP_264322995.1">
    <property type="nucleotide sequence ID" value="NZ_JADEXQ010000001.1"/>
</dbReference>
<dbReference type="EMBL" id="JADEXQ010000001">
    <property type="protein sequence ID" value="MBE9028174.1"/>
    <property type="molecule type" value="Genomic_DNA"/>
</dbReference>
<evidence type="ECO:0000313" key="1">
    <source>
        <dbReference type="EMBL" id="MBE9028174.1"/>
    </source>
</evidence>